<evidence type="ECO:0000259" key="4">
    <source>
        <dbReference type="PROSITE" id="PS01124"/>
    </source>
</evidence>
<keyword evidence="3" id="KW-0804">Transcription</keyword>
<proteinExistence type="predicted"/>
<dbReference type="PANTHER" id="PTHR46796:SF12">
    <property type="entry name" value="HTH-TYPE DNA-BINDING TRANSCRIPTIONAL ACTIVATOR EUTR"/>
    <property type="match status" value="1"/>
</dbReference>
<comment type="caution">
    <text evidence="5">The sequence shown here is derived from an EMBL/GenBank/DDBJ whole genome shotgun (WGS) entry which is preliminary data.</text>
</comment>
<dbReference type="InterPro" id="IPR018060">
    <property type="entry name" value="HTH_AraC"/>
</dbReference>
<evidence type="ECO:0000256" key="2">
    <source>
        <dbReference type="ARBA" id="ARBA00023125"/>
    </source>
</evidence>
<gene>
    <name evidence="5" type="ORF">GCM10010910_06050</name>
</gene>
<feature type="domain" description="HTH araC/xylS-type" evidence="4">
    <location>
        <begin position="211"/>
        <end position="310"/>
    </location>
</feature>
<dbReference type="InterPro" id="IPR009057">
    <property type="entry name" value="Homeodomain-like_sf"/>
</dbReference>
<accession>A0ABQ2MX32</accession>
<reference evidence="6" key="1">
    <citation type="journal article" date="2019" name="Int. J. Syst. Evol. Microbiol.">
        <title>The Global Catalogue of Microorganisms (GCM) 10K type strain sequencing project: providing services to taxonomists for standard genome sequencing and annotation.</title>
        <authorList>
            <consortium name="The Broad Institute Genomics Platform"/>
            <consortium name="The Broad Institute Genome Sequencing Center for Infectious Disease"/>
            <person name="Wu L."/>
            <person name="Ma J."/>
        </authorList>
    </citation>
    <scope>NUCLEOTIDE SEQUENCE [LARGE SCALE GENOMIC DNA]</scope>
    <source>
        <strain evidence="6">CGMCC 4.7181</strain>
    </source>
</reference>
<dbReference type="InterPro" id="IPR018062">
    <property type="entry name" value="HTH_AraC-typ_CS"/>
</dbReference>
<keyword evidence="6" id="KW-1185">Reference proteome</keyword>
<dbReference type="Proteomes" id="UP000638043">
    <property type="component" value="Unassembled WGS sequence"/>
</dbReference>
<dbReference type="Gene3D" id="1.10.10.60">
    <property type="entry name" value="Homeodomain-like"/>
    <property type="match status" value="1"/>
</dbReference>
<dbReference type="SUPFAM" id="SSF46689">
    <property type="entry name" value="Homeodomain-like"/>
    <property type="match status" value="2"/>
</dbReference>
<keyword evidence="1" id="KW-0805">Transcription regulation</keyword>
<dbReference type="EMBL" id="BMMQ01000002">
    <property type="protein sequence ID" value="GGO60489.1"/>
    <property type="molecule type" value="Genomic_DNA"/>
</dbReference>
<protein>
    <recommendedName>
        <fullName evidence="4">HTH araC/xylS-type domain-containing protein</fullName>
    </recommendedName>
</protein>
<dbReference type="Pfam" id="PF12833">
    <property type="entry name" value="HTH_18"/>
    <property type="match status" value="1"/>
</dbReference>
<evidence type="ECO:0000256" key="1">
    <source>
        <dbReference type="ARBA" id="ARBA00023015"/>
    </source>
</evidence>
<evidence type="ECO:0000313" key="5">
    <source>
        <dbReference type="EMBL" id="GGO60489.1"/>
    </source>
</evidence>
<keyword evidence="2" id="KW-0238">DNA-binding</keyword>
<dbReference type="PROSITE" id="PS00041">
    <property type="entry name" value="HTH_ARAC_FAMILY_1"/>
    <property type="match status" value="1"/>
</dbReference>
<evidence type="ECO:0000256" key="3">
    <source>
        <dbReference type="ARBA" id="ARBA00023163"/>
    </source>
</evidence>
<dbReference type="InterPro" id="IPR050204">
    <property type="entry name" value="AraC_XylS_family_regulators"/>
</dbReference>
<organism evidence="5 6">
    <name type="scientific">Microbacterium nanhaiense</name>
    <dbReference type="NCBI Taxonomy" id="1301026"/>
    <lineage>
        <taxon>Bacteria</taxon>
        <taxon>Bacillati</taxon>
        <taxon>Actinomycetota</taxon>
        <taxon>Actinomycetes</taxon>
        <taxon>Micrococcales</taxon>
        <taxon>Microbacteriaceae</taxon>
        <taxon>Microbacterium</taxon>
    </lineage>
</organism>
<sequence>MAHKMRFTSRDHWTVEETWQRFVPSAELRGVDPKIFRFEWRSAEVPALSIVRYELSAEVFSAVEPEDQILVCRVDTKDGSIEGPRGELALDQPWITDGPRVGAHWKQNARVDAFIFGRDDAEELARDISGNDRLRLRVRGASPLSSSSGAHWERTFDYLLASAEALEPEDEILTAGLRRHALWTTLMAFDTSLRDEPSTSPQSRPAPAAVRRALDFIDDNADLPITVDDIAAAAFMSTRGLQYAFRRALDTTPADRLRRVRLEGARREIRAGCTDPIATIARRWGFAHASRFAAAYREAFGRSPAVEAGRRAGS</sequence>
<dbReference type="PANTHER" id="PTHR46796">
    <property type="entry name" value="HTH-TYPE TRANSCRIPTIONAL ACTIVATOR RHAS-RELATED"/>
    <property type="match status" value="1"/>
</dbReference>
<dbReference type="SMART" id="SM00342">
    <property type="entry name" value="HTH_ARAC"/>
    <property type="match status" value="1"/>
</dbReference>
<evidence type="ECO:0000313" key="6">
    <source>
        <dbReference type="Proteomes" id="UP000638043"/>
    </source>
</evidence>
<dbReference type="PROSITE" id="PS01124">
    <property type="entry name" value="HTH_ARAC_FAMILY_2"/>
    <property type="match status" value="1"/>
</dbReference>
<name>A0ABQ2MX32_9MICO</name>